<comment type="subcellular location">
    <subcellularLocation>
        <location evidence="1">Endomembrane system</location>
        <topology evidence="1">Multi-pass membrane protein</topology>
    </subcellularLocation>
</comment>
<dbReference type="PANTHER" id="PTHR43847">
    <property type="entry name" value="BLL3993 PROTEIN"/>
    <property type="match status" value="1"/>
</dbReference>
<keyword evidence="3 5" id="KW-1133">Transmembrane helix</keyword>
<evidence type="ECO:0000256" key="4">
    <source>
        <dbReference type="ARBA" id="ARBA00023136"/>
    </source>
</evidence>
<evidence type="ECO:0000256" key="5">
    <source>
        <dbReference type="SAM" id="Phobius"/>
    </source>
</evidence>
<feature type="transmembrane region" description="Helical" evidence="5">
    <location>
        <begin position="139"/>
        <end position="165"/>
    </location>
</feature>
<dbReference type="InterPro" id="IPR052527">
    <property type="entry name" value="Metal_cation-efflux_comp"/>
</dbReference>
<feature type="transmembrane region" description="Helical" evidence="5">
    <location>
        <begin position="53"/>
        <end position="74"/>
    </location>
</feature>
<dbReference type="Proteomes" id="UP000557392">
    <property type="component" value="Unassembled WGS sequence"/>
</dbReference>
<dbReference type="InterPro" id="IPR007318">
    <property type="entry name" value="Phopholipid_MeTrfase"/>
</dbReference>
<dbReference type="PANTHER" id="PTHR43847:SF1">
    <property type="entry name" value="BLL3993 PROTEIN"/>
    <property type="match status" value="1"/>
</dbReference>
<reference evidence="6 7" key="1">
    <citation type="submission" date="2020-08" db="EMBL/GenBank/DDBJ databases">
        <title>Genomic Encyclopedia of Type Strains, Phase IV (KMG-IV): sequencing the most valuable type-strain genomes for metagenomic binning, comparative biology and taxonomic classification.</title>
        <authorList>
            <person name="Goeker M."/>
        </authorList>
    </citation>
    <scope>NUCLEOTIDE SEQUENCE [LARGE SCALE GENOMIC DNA]</scope>
    <source>
        <strain evidence="6 7">DSM 101806</strain>
    </source>
</reference>
<feature type="transmembrane region" description="Helical" evidence="5">
    <location>
        <begin position="80"/>
        <end position="100"/>
    </location>
</feature>
<dbReference type="Pfam" id="PF04191">
    <property type="entry name" value="PEMT"/>
    <property type="match status" value="1"/>
</dbReference>
<dbReference type="EMBL" id="JACIEH010000001">
    <property type="protein sequence ID" value="MBB4097130.1"/>
    <property type="molecule type" value="Genomic_DNA"/>
</dbReference>
<sequence length="201" mass="21214">MIGLVHPEPTSVAALGAMALGFAAFLLGLGLARGRAGKPAPSEGGRRDGGSMAGVAVQSIGFAAVGIGPILTSLKPGSPFAIGEAAVVLGLMALTVALFFTASRAMGRNWAIVARTRGDHELVTWGPFAWVRNPIYTGLFAFMLAMALAFGHWRGLIIGVPLYWIGTWMRVTREEALLRAQFGEAYDAYAARVKRFVPGLV</sequence>
<evidence type="ECO:0000313" key="7">
    <source>
        <dbReference type="Proteomes" id="UP000557392"/>
    </source>
</evidence>
<dbReference type="Gene3D" id="1.20.120.1630">
    <property type="match status" value="1"/>
</dbReference>
<dbReference type="AlphaFoldDB" id="A0A7W6JRF2"/>
<evidence type="ECO:0000256" key="2">
    <source>
        <dbReference type="ARBA" id="ARBA00022692"/>
    </source>
</evidence>
<name>A0A7W6JRF2_9SPHN</name>
<dbReference type="RefSeq" id="WP_183994548.1">
    <property type="nucleotide sequence ID" value="NZ_JACIEH010000001.1"/>
</dbReference>
<dbReference type="GO" id="GO:0012505">
    <property type="term" value="C:endomembrane system"/>
    <property type="evidence" value="ECO:0007669"/>
    <property type="project" value="UniProtKB-SubCell"/>
</dbReference>
<evidence type="ECO:0000256" key="1">
    <source>
        <dbReference type="ARBA" id="ARBA00004127"/>
    </source>
</evidence>
<protein>
    <submittedName>
        <fullName evidence="6">Protein-S-isoprenylcysteine O-methyltransferase Ste14</fullName>
    </submittedName>
</protein>
<comment type="caution">
    <text evidence="6">The sequence shown here is derived from an EMBL/GenBank/DDBJ whole genome shotgun (WGS) entry which is preliminary data.</text>
</comment>
<gene>
    <name evidence="6" type="ORF">GGR46_000663</name>
</gene>
<evidence type="ECO:0000313" key="6">
    <source>
        <dbReference type="EMBL" id="MBB4097130.1"/>
    </source>
</evidence>
<evidence type="ECO:0000256" key="3">
    <source>
        <dbReference type="ARBA" id="ARBA00022989"/>
    </source>
</evidence>
<keyword evidence="4 5" id="KW-0472">Membrane</keyword>
<keyword evidence="2 5" id="KW-0812">Transmembrane</keyword>
<dbReference type="GO" id="GO:0032259">
    <property type="term" value="P:methylation"/>
    <property type="evidence" value="ECO:0007669"/>
    <property type="project" value="UniProtKB-KW"/>
</dbReference>
<dbReference type="GO" id="GO:0008168">
    <property type="term" value="F:methyltransferase activity"/>
    <property type="evidence" value="ECO:0007669"/>
    <property type="project" value="UniProtKB-KW"/>
</dbReference>
<proteinExistence type="predicted"/>
<accession>A0A7W6JRF2</accession>
<keyword evidence="6" id="KW-0489">Methyltransferase</keyword>
<keyword evidence="6" id="KW-0808">Transferase</keyword>
<feature type="transmembrane region" description="Helical" evidence="5">
    <location>
        <begin position="12"/>
        <end position="32"/>
    </location>
</feature>
<organism evidence="6 7">
    <name type="scientific">Sphingomonas kyeonggiensis</name>
    <dbReference type="NCBI Taxonomy" id="1268553"/>
    <lineage>
        <taxon>Bacteria</taxon>
        <taxon>Pseudomonadati</taxon>
        <taxon>Pseudomonadota</taxon>
        <taxon>Alphaproteobacteria</taxon>
        <taxon>Sphingomonadales</taxon>
        <taxon>Sphingomonadaceae</taxon>
        <taxon>Sphingomonas</taxon>
    </lineage>
</organism>
<keyword evidence="7" id="KW-1185">Reference proteome</keyword>